<organism evidence="1 2">
    <name type="scientific">Diversispora eburnea</name>
    <dbReference type="NCBI Taxonomy" id="1213867"/>
    <lineage>
        <taxon>Eukaryota</taxon>
        <taxon>Fungi</taxon>
        <taxon>Fungi incertae sedis</taxon>
        <taxon>Mucoromycota</taxon>
        <taxon>Glomeromycotina</taxon>
        <taxon>Glomeromycetes</taxon>
        <taxon>Diversisporales</taxon>
        <taxon>Diversisporaceae</taxon>
        <taxon>Diversispora</taxon>
    </lineage>
</organism>
<comment type="caution">
    <text evidence="1">The sequence shown here is derived from an EMBL/GenBank/DDBJ whole genome shotgun (WGS) entry which is preliminary data.</text>
</comment>
<gene>
    <name evidence="1" type="ORF">DEBURN_LOCUS7637</name>
</gene>
<protein>
    <submittedName>
        <fullName evidence="1">4004_t:CDS:1</fullName>
    </submittedName>
</protein>
<dbReference type="OrthoDB" id="2444135at2759"/>
<feature type="non-terminal residue" evidence="1">
    <location>
        <position position="1"/>
    </location>
</feature>
<keyword evidence="2" id="KW-1185">Reference proteome</keyword>
<name>A0A9N9BEL5_9GLOM</name>
<dbReference type="EMBL" id="CAJVPK010000958">
    <property type="protein sequence ID" value="CAG8562049.1"/>
    <property type="molecule type" value="Genomic_DNA"/>
</dbReference>
<reference evidence="1" key="1">
    <citation type="submission" date="2021-06" db="EMBL/GenBank/DDBJ databases">
        <authorList>
            <person name="Kallberg Y."/>
            <person name="Tangrot J."/>
            <person name="Rosling A."/>
        </authorList>
    </citation>
    <scope>NUCLEOTIDE SEQUENCE</scope>
    <source>
        <strain evidence="1">AZ414A</strain>
    </source>
</reference>
<proteinExistence type="predicted"/>
<evidence type="ECO:0000313" key="1">
    <source>
        <dbReference type="EMBL" id="CAG8562049.1"/>
    </source>
</evidence>
<dbReference type="AlphaFoldDB" id="A0A9N9BEL5"/>
<accession>A0A9N9BEL5</accession>
<dbReference type="Proteomes" id="UP000789706">
    <property type="component" value="Unassembled WGS sequence"/>
</dbReference>
<sequence length="51" mass="5983">MYEYHILPLNEVVEEEGIPLSDFSQIVHDGGEREHYELSIPWYLDGCLMSK</sequence>
<evidence type="ECO:0000313" key="2">
    <source>
        <dbReference type="Proteomes" id="UP000789706"/>
    </source>
</evidence>